<gene>
    <name evidence="4" type="ORF">QE404_001367</name>
</gene>
<dbReference type="Proteomes" id="UP001225072">
    <property type="component" value="Unassembled WGS sequence"/>
</dbReference>
<dbReference type="PANTHER" id="PTHR46825:SF11">
    <property type="entry name" value="PENICILLIN-BINDING PROTEIN 4"/>
    <property type="match status" value="1"/>
</dbReference>
<dbReference type="SUPFAM" id="SSF56601">
    <property type="entry name" value="beta-lactamase/transpeptidase-like"/>
    <property type="match status" value="1"/>
</dbReference>
<dbReference type="Pfam" id="PF00144">
    <property type="entry name" value="Beta-lactamase"/>
    <property type="match status" value="1"/>
</dbReference>
<feature type="domain" description="Beta-lactamase-related" evidence="3">
    <location>
        <begin position="38"/>
        <end position="143"/>
    </location>
</feature>
<accession>A0ABU0TGP1</accession>
<dbReference type="PANTHER" id="PTHR46825">
    <property type="entry name" value="D-ALANYL-D-ALANINE-CARBOXYPEPTIDASE/ENDOPEPTIDASE AMPH"/>
    <property type="match status" value="1"/>
</dbReference>
<comment type="caution">
    <text evidence="4">The sequence shown here is derived from an EMBL/GenBank/DDBJ whole genome shotgun (WGS) entry which is preliminary data.</text>
</comment>
<evidence type="ECO:0000313" key="4">
    <source>
        <dbReference type="EMBL" id="MDQ1096220.1"/>
    </source>
</evidence>
<reference evidence="4 5" key="1">
    <citation type="submission" date="2023-07" db="EMBL/GenBank/DDBJ databases">
        <title>Functional and genomic diversity of the sorghum phyllosphere microbiome.</title>
        <authorList>
            <person name="Shade A."/>
        </authorList>
    </citation>
    <scope>NUCLEOTIDE SEQUENCE [LARGE SCALE GENOMIC DNA]</scope>
    <source>
        <strain evidence="4 5">SORGH_AS_1064</strain>
    </source>
</reference>
<dbReference type="Gene3D" id="3.40.710.10">
    <property type="entry name" value="DD-peptidase/beta-lactamase superfamily"/>
    <property type="match status" value="1"/>
</dbReference>
<comment type="subcellular location">
    <subcellularLocation>
        <location evidence="1">Membrane</location>
    </subcellularLocation>
</comment>
<proteinExistence type="predicted"/>
<organism evidence="4 5">
    <name type="scientific">Chryseobacterium camelliae</name>
    <dbReference type="NCBI Taxonomy" id="1265445"/>
    <lineage>
        <taxon>Bacteria</taxon>
        <taxon>Pseudomonadati</taxon>
        <taxon>Bacteroidota</taxon>
        <taxon>Flavobacteriia</taxon>
        <taxon>Flavobacteriales</taxon>
        <taxon>Weeksellaceae</taxon>
        <taxon>Chryseobacterium group</taxon>
        <taxon>Chryseobacterium</taxon>
    </lineage>
</organism>
<dbReference type="EMBL" id="JAUTAL010000001">
    <property type="protein sequence ID" value="MDQ1096220.1"/>
    <property type="molecule type" value="Genomic_DNA"/>
</dbReference>
<evidence type="ECO:0000313" key="5">
    <source>
        <dbReference type="Proteomes" id="UP001225072"/>
    </source>
</evidence>
<protein>
    <submittedName>
        <fullName evidence="4">CubicO group peptidase (Beta-lactamase class C family)</fullName>
    </submittedName>
</protein>
<evidence type="ECO:0000259" key="3">
    <source>
        <dbReference type="Pfam" id="PF00144"/>
    </source>
</evidence>
<sequence length="179" mass="20836">MRRIFSLVLIITISNISFGQKTQSQRIDSVFTSLYQKKMFNGNVLIAEKGKIIFEKNYGLANEETKQKLDNNTIFELASISKQFTAMGIVLLEKQGKLKYDDNISKYIPELSFYRNITIRNLLNHTSGLPDYIKLFEEHWDKTKIATNQDIVNLFVQYQPKLYFNQAKNMSTVTQAILY</sequence>
<evidence type="ECO:0000256" key="2">
    <source>
        <dbReference type="ARBA" id="ARBA00023136"/>
    </source>
</evidence>
<dbReference type="RefSeq" id="WP_307448253.1">
    <property type="nucleotide sequence ID" value="NZ_JAUTAL010000001.1"/>
</dbReference>
<evidence type="ECO:0000256" key="1">
    <source>
        <dbReference type="ARBA" id="ARBA00004370"/>
    </source>
</evidence>
<keyword evidence="2" id="KW-0472">Membrane</keyword>
<dbReference type="InterPro" id="IPR001466">
    <property type="entry name" value="Beta-lactam-related"/>
</dbReference>
<name>A0ABU0TGP1_9FLAO</name>
<dbReference type="InterPro" id="IPR012338">
    <property type="entry name" value="Beta-lactam/transpept-like"/>
</dbReference>
<dbReference type="InterPro" id="IPR050491">
    <property type="entry name" value="AmpC-like"/>
</dbReference>
<keyword evidence="5" id="KW-1185">Reference proteome</keyword>